<proteinExistence type="inferred from homology"/>
<dbReference type="InterPro" id="IPR011527">
    <property type="entry name" value="ABC1_TM_dom"/>
</dbReference>
<dbReference type="PANTHER" id="PTHR11384">
    <property type="entry name" value="ATP-BINDING CASSETTE, SUB-FAMILY D MEMBER"/>
    <property type="match status" value="1"/>
</dbReference>
<dbReference type="RefSeq" id="XP_024376478.1">
    <property type="nucleotide sequence ID" value="XM_024520710.2"/>
</dbReference>
<keyword evidence="3 9" id="KW-0812">Transmembrane</keyword>
<dbReference type="Pfam" id="PF06472">
    <property type="entry name" value="ABC_membrane_2"/>
    <property type="match status" value="1"/>
</dbReference>
<evidence type="ECO:0000256" key="2">
    <source>
        <dbReference type="ARBA" id="ARBA00022448"/>
    </source>
</evidence>
<dbReference type="KEGG" id="ppp:112282714"/>
<accession>A0A2K1KKM7</accession>
<evidence type="ECO:0000259" key="10">
    <source>
        <dbReference type="PROSITE" id="PS50893"/>
    </source>
</evidence>
<evidence type="ECO:0000259" key="11">
    <source>
        <dbReference type="PROSITE" id="PS50929"/>
    </source>
</evidence>
<dbReference type="PROSITE" id="PS50929">
    <property type="entry name" value="ABC_TM1F"/>
    <property type="match status" value="1"/>
</dbReference>
<feature type="transmembrane region" description="Helical" evidence="9">
    <location>
        <begin position="338"/>
        <end position="364"/>
    </location>
</feature>
<sequence>MHFIECSGCRTAWESLVTRDGASIIGGLCGKVKARLRKRCCGAGSSIRMGVHCGIREPISALASSTQIDLSLSLRRARDTFVEHRSSFASHVTLPTKWMATAGNLRFRGHQSRPSPVLGETVSQRQTNIIFASSPDSNSLTDDAEDDSRGQPESVPFNGSVDLPQAAFGRDIVSSASSEATFDGCIAEFVLPSEQQRRSSDLPTLLRRFWKVAAPYWSSEDKVKALFWLGGVFALTLATTGISVGFNYLGRDFQNALATKDPEQFYNQLVRYFAAFVGGIPVFVLRDYFRDTLALRWRGWMTTYYLDKYFENRAFYNIQSQSMIDNPDQRIVDDLNSFAGSTIGFALALFNAVINLISFSGILYSIYPPLFFVCLVYSIGGTFISVLLGKNLVSLNFMREKREADFRYGLVRVRENAESIAFYGGEASEIQLLLQRFKQSFDNYTQLLKTSRNLDFFTSFYSYLIQLLPAAVVAPLYFEGKIGFGVISQSFSAFGNVLSDFSIIVDEIQSLSAFSAVIDRLGEFTDVLEEQNNLSRATFESKGTSVDKPEPEVPANSLTLPSTARSRINLIDVQELQSTSHPLLVLENVTLYTPQYSMTLFKELSLIVNKGEDLLIMGASGSGKTSLLRAIAGLWRSGYGTIKRYVGHRVEGDQYRVEDDVSKLQNDKGNGASVENAESLGNGEVFFLPQRPYMVLGTLRQQLLYPMWSEVEVNVDTSNGSFPFVSKMDTTKSKVVRRPSPNDGELLDALEIVRLGHLMDRCDGLDSYVEWASVLSLGEQQRLAFARLLLSRPQLALMDESTSALDENNEVSLYTAVQEAGITIVSVGHRSSLRRFHKNILQFEEAQGSSGTTWTLSRLAEADSSSTRKG</sequence>
<evidence type="ECO:0000256" key="5">
    <source>
        <dbReference type="ARBA" id="ARBA00022840"/>
    </source>
</evidence>
<dbReference type="EnsemblPlants" id="Pp3c5_21800V3.1">
    <property type="protein sequence ID" value="Pp3c5_21800V3.1"/>
    <property type="gene ID" value="Pp3c5_21800"/>
</dbReference>
<feature type="domain" description="ABC transmembrane type-1" evidence="11">
    <location>
        <begin position="231"/>
        <end position="513"/>
    </location>
</feature>
<dbReference type="AlphaFoldDB" id="A0A2K1KKM7"/>
<dbReference type="CDD" id="cd03223">
    <property type="entry name" value="ABCD_peroxisomal_ALDP"/>
    <property type="match status" value="1"/>
</dbReference>
<feature type="domain" description="ABC transporter" evidence="10">
    <location>
        <begin position="584"/>
        <end position="870"/>
    </location>
</feature>
<evidence type="ECO:0000313" key="14">
    <source>
        <dbReference type="Proteomes" id="UP000006727"/>
    </source>
</evidence>
<dbReference type="GeneID" id="112282714"/>
<dbReference type="InterPro" id="IPR027417">
    <property type="entry name" value="P-loop_NTPase"/>
</dbReference>
<dbReference type="STRING" id="3218.A0A2K1KKM7"/>
<dbReference type="SUPFAM" id="SSF90123">
    <property type="entry name" value="ABC transporter transmembrane region"/>
    <property type="match status" value="1"/>
</dbReference>
<feature type="transmembrane region" description="Helical" evidence="9">
    <location>
        <begin position="456"/>
        <end position="478"/>
    </location>
</feature>
<keyword evidence="7 9" id="KW-0472">Membrane</keyword>
<dbReference type="PROSITE" id="PS50893">
    <property type="entry name" value="ABC_TRANSPORTER_2"/>
    <property type="match status" value="1"/>
</dbReference>
<feature type="transmembrane region" description="Helical" evidence="9">
    <location>
        <begin position="269"/>
        <end position="289"/>
    </location>
</feature>
<dbReference type="PaxDb" id="3218-PP1S218_122V6.1"/>
<evidence type="ECO:0000313" key="13">
    <source>
        <dbReference type="EnsemblPlants" id="Pp3c5_21800V3.1"/>
    </source>
</evidence>
<dbReference type="GO" id="GO:0016020">
    <property type="term" value="C:membrane"/>
    <property type="evidence" value="ECO:0007669"/>
    <property type="project" value="InterPro"/>
</dbReference>
<keyword evidence="5" id="KW-0067">ATP-binding</keyword>
<evidence type="ECO:0000256" key="7">
    <source>
        <dbReference type="ARBA" id="ARBA00023136"/>
    </source>
</evidence>
<feature type="transmembrane region" description="Helical" evidence="9">
    <location>
        <begin position="226"/>
        <end position="249"/>
    </location>
</feature>
<reference evidence="12 14" key="1">
    <citation type="journal article" date="2008" name="Science">
        <title>The Physcomitrella genome reveals evolutionary insights into the conquest of land by plants.</title>
        <authorList>
            <person name="Rensing S."/>
            <person name="Lang D."/>
            <person name="Zimmer A."/>
            <person name="Terry A."/>
            <person name="Salamov A."/>
            <person name="Shapiro H."/>
            <person name="Nishiyama T."/>
            <person name="Perroud P.-F."/>
            <person name="Lindquist E."/>
            <person name="Kamisugi Y."/>
            <person name="Tanahashi T."/>
            <person name="Sakakibara K."/>
            <person name="Fujita T."/>
            <person name="Oishi K."/>
            <person name="Shin-I T."/>
            <person name="Kuroki Y."/>
            <person name="Toyoda A."/>
            <person name="Suzuki Y."/>
            <person name="Hashimoto A."/>
            <person name="Yamaguchi K."/>
            <person name="Sugano A."/>
            <person name="Kohara Y."/>
            <person name="Fujiyama A."/>
            <person name="Anterola A."/>
            <person name="Aoki S."/>
            <person name="Ashton N."/>
            <person name="Barbazuk W.B."/>
            <person name="Barker E."/>
            <person name="Bennetzen J."/>
            <person name="Bezanilla M."/>
            <person name="Blankenship R."/>
            <person name="Cho S.H."/>
            <person name="Dutcher S."/>
            <person name="Estelle M."/>
            <person name="Fawcett J.A."/>
            <person name="Gundlach H."/>
            <person name="Hanada K."/>
            <person name="Heyl A."/>
            <person name="Hicks K.A."/>
            <person name="Hugh J."/>
            <person name="Lohr M."/>
            <person name="Mayer K."/>
            <person name="Melkozernov A."/>
            <person name="Murata T."/>
            <person name="Nelson D."/>
            <person name="Pils B."/>
            <person name="Prigge M."/>
            <person name="Reiss B."/>
            <person name="Renner T."/>
            <person name="Rombauts S."/>
            <person name="Rushton P."/>
            <person name="Sanderfoot A."/>
            <person name="Schween G."/>
            <person name="Shiu S.-H."/>
            <person name="Stueber K."/>
            <person name="Theodoulou F.L."/>
            <person name="Tu H."/>
            <person name="Van de Peer Y."/>
            <person name="Verrier P.J."/>
            <person name="Waters E."/>
            <person name="Wood A."/>
            <person name="Yang L."/>
            <person name="Cove D."/>
            <person name="Cuming A."/>
            <person name="Hasebe M."/>
            <person name="Lucas S."/>
            <person name="Mishler D.B."/>
            <person name="Reski R."/>
            <person name="Grigoriev I."/>
            <person name="Quatrano R.S."/>
            <person name="Boore J.L."/>
        </authorList>
    </citation>
    <scope>NUCLEOTIDE SEQUENCE [LARGE SCALE GENOMIC DNA]</scope>
    <source>
        <strain evidence="13 14">cv. Gransden 2004</strain>
    </source>
</reference>
<evidence type="ECO:0000256" key="9">
    <source>
        <dbReference type="SAM" id="Phobius"/>
    </source>
</evidence>
<name>A0A2K1KKM7_PHYPA</name>
<dbReference type="Pfam" id="PF00005">
    <property type="entry name" value="ABC_tran"/>
    <property type="match status" value="1"/>
</dbReference>
<dbReference type="InterPro" id="IPR003593">
    <property type="entry name" value="AAA+_ATPase"/>
</dbReference>
<feature type="transmembrane region" description="Helical" evidence="9">
    <location>
        <begin position="370"/>
        <end position="393"/>
    </location>
</feature>
<dbReference type="Proteomes" id="UP000006727">
    <property type="component" value="Chromosome 5"/>
</dbReference>
<dbReference type="Gene3D" id="3.40.50.300">
    <property type="entry name" value="P-loop containing nucleotide triphosphate hydrolases"/>
    <property type="match status" value="1"/>
</dbReference>
<dbReference type="GO" id="GO:0005524">
    <property type="term" value="F:ATP binding"/>
    <property type="evidence" value="ECO:0007669"/>
    <property type="project" value="UniProtKB-KW"/>
</dbReference>
<organism evidence="12">
    <name type="scientific">Physcomitrium patens</name>
    <name type="common">Spreading-leaved earth moss</name>
    <name type="synonym">Physcomitrella patens</name>
    <dbReference type="NCBI Taxonomy" id="3218"/>
    <lineage>
        <taxon>Eukaryota</taxon>
        <taxon>Viridiplantae</taxon>
        <taxon>Streptophyta</taxon>
        <taxon>Embryophyta</taxon>
        <taxon>Bryophyta</taxon>
        <taxon>Bryophytina</taxon>
        <taxon>Bryopsida</taxon>
        <taxon>Funariidae</taxon>
        <taxon>Funariales</taxon>
        <taxon>Funariaceae</taxon>
        <taxon>Physcomitrium</taxon>
    </lineage>
</organism>
<dbReference type="OrthoDB" id="422637at2759"/>
<dbReference type="GO" id="GO:0140359">
    <property type="term" value="F:ABC-type transporter activity"/>
    <property type="evidence" value="ECO:0007669"/>
    <property type="project" value="InterPro"/>
</dbReference>
<reference evidence="12 14" key="2">
    <citation type="journal article" date="2018" name="Plant J.">
        <title>The Physcomitrella patens chromosome-scale assembly reveals moss genome structure and evolution.</title>
        <authorList>
            <person name="Lang D."/>
            <person name="Ullrich K.K."/>
            <person name="Murat F."/>
            <person name="Fuchs J."/>
            <person name="Jenkins J."/>
            <person name="Haas F.B."/>
            <person name="Piednoel M."/>
            <person name="Gundlach H."/>
            <person name="Van Bel M."/>
            <person name="Meyberg R."/>
            <person name="Vives C."/>
            <person name="Morata J."/>
            <person name="Symeonidi A."/>
            <person name="Hiss M."/>
            <person name="Muchero W."/>
            <person name="Kamisugi Y."/>
            <person name="Saleh O."/>
            <person name="Blanc G."/>
            <person name="Decker E.L."/>
            <person name="van Gessel N."/>
            <person name="Grimwood J."/>
            <person name="Hayes R.D."/>
            <person name="Graham S.W."/>
            <person name="Gunter L.E."/>
            <person name="McDaniel S.F."/>
            <person name="Hoernstein S.N.W."/>
            <person name="Larsson A."/>
            <person name="Li F.W."/>
            <person name="Perroud P.F."/>
            <person name="Phillips J."/>
            <person name="Ranjan P."/>
            <person name="Rokshar D.S."/>
            <person name="Rothfels C.J."/>
            <person name="Schneider L."/>
            <person name="Shu S."/>
            <person name="Stevenson D.W."/>
            <person name="Thummler F."/>
            <person name="Tillich M."/>
            <person name="Villarreal Aguilar J.C."/>
            <person name="Widiez T."/>
            <person name="Wong G.K."/>
            <person name="Wymore A."/>
            <person name="Zhang Y."/>
            <person name="Zimmer A.D."/>
            <person name="Quatrano R.S."/>
            <person name="Mayer K.F.X."/>
            <person name="Goodstein D."/>
            <person name="Casacuberta J.M."/>
            <person name="Vandepoele K."/>
            <person name="Reski R."/>
            <person name="Cuming A.C."/>
            <person name="Tuskan G.A."/>
            <person name="Maumus F."/>
            <person name="Salse J."/>
            <person name="Schmutz J."/>
            <person name="Rensing S.A."/>
        </authorList>
    </citation>
    <scope>NUCLEOTIDE SEQUENCE [LARGE SCALE GENOMIC DNA]</scope>
    <source>
        <strain evidence="13 14">cv. Gransden 2004</strain>
    </source>
</reference>
<keyword evidence="2" id="KW-0813">Transport</keyword>
<gene>
    <name evidence="13" type="primary">LOC112282714</name>
    <name evidence="12" type="ORF">PHYPA_008004</name>
</gene>
<evidence type="ECO:0000256" key="4">
    <source>
        <dbReference type="ARBA" id="ARBA00022741"/>
    </source>
</evidence>
<dbReference type="InterPro" id="IPR003439">
    <property type="entry name" value="ABC_transporter-like_ATP-bd"/>
</dbReference>
<dbReference type="GO" id="GO:0016887">
    <property type="term" value="F:ATP hydrolysis activity"/>
    <property type="evidence" value="ECO:0007669"/>
    <property type="project" value="InterPro"/>
</dbReference>
<keyword evidence="4" id="KW-0547">Nucleotide-binding</keyword>
<dbReference type="InterPro" id="IPR036640">
    <property type="entry name" value="ABC1_TM_sf"/>
</dbReference>
<dbReference type="EMBL" id="ABEU02000005">
    <property type="protein sequence ID" value="PNR54327.1"/>
    <property type="molecule type" value="Genomic_DNA"/>
</dbReference>
<comment type="similarity">
    <text evidence="1">Belongs to the ABC transporter superfamily. ABCD family. Peroxisomal fatty acyl CoA transporter (TC 3.A.1.203) subfamily.</text>
</comment>
<evidence type="ECO:0000256" key="6">
    <source>
        <dbReference type="ARBA" id="ARBA00022989"/>
    </source>
</evidence>
<dbReference type="PANTHER" id="PTHR11384:SF59">
    <property type="entry name" value="LYSOSOMAL COBALAMIN TRANSPORTER ABCD4"/>
    <property type="match status" value="1"/>
</dbReference>
<evidence type="ECO:0000256" key="3">
    <source>
        <dbReference type="ARBA" id="ARBA00022692"/>
    </source>
</evidence>
<dbReference type="EnsemblPlants" id="Pp3c5_21800V3.2">
    <property type="protein sequence ID" value="Pp3c5_21800V3.2"/>
    <property type="gene ID" value="Pp3c5_21800"/>
</dbReference>
<evidence type="ECO:0000256" key="8">
    <source>
        <dbReference type="SAM" id="MobiDB-lite"/>
    </source>
</evidence>
<dbReference type="SMART" id="SM00382">
    <property type="entry name" value="AAA"/>
    <property type="match status" value="1"/>
</dbReference>
<dbReference type="SUPFAM" id="SSF52540">
    <property type="entry name" value="P-loop containing nucleoside triphosphate hydrolases"/>
    <property type="match status" value="1"/>
</dbReference>
<dbReference type="FunCoup" id="A0A2K1KKM7">
    <property type="interactions" value="4353"/>
</dbReference>
<dbReference type="Gramene" id="Pp3c5_21800V3.1">
    <property type="protein sequence ID" value="Pp3c5_21800V3.1"/>
    <property type="gene ID" value="Pp3c5_21800"/>
</dbReference>
<evidence type="ECO:0000256" key="1">
    <source>
        <dbReference type="ARBA" id="ARBA00008575"/>
    </source>
</evidence>
<protein>
    <submittedName>
        <fullName evidence="12 13">Uncharacterized protein</fullName>
    </submittedName>
</protein>
<dbReference type="Gene3D" id="1.20.1560.10">
    <property type="entry name" value="ABC transporter type 1, transmembrane domain"/>
    <property type="match status" value="1"/>
</dbReference>
<evidence type="ECO:0000313" key="12">
    <source>
        <dbReference type="EMBL" id="PNR54327.1"/>
    </source>
</evidence>
<feature type="region of interest" description="Disordered" evidence="8">
    <location>
        <begin position="133"/>
        <end position="157"/>
    </location>
</feature>
<keyword evidence="6 9" id="KW-1133">Transmembrane helix</keyword>
<dbReference type="PROSITE" id="PS00211">
    <property type="entry name" value="ABC_TRANSPORTER_1"/>
    <property type="match status" value="1"/>
</dbReference>
<dbReference type="Gramene" id="Pp3c5_21800V3.2">
    <property type="protein sequence ID" value="Pp3c5_21800V3.2"/>
    <property type="gene ID" value="Pp3c5_21800"/>
</dbReference>
<reference evidence="13" key="3">
    <citation type="submission" date="2020-12" db="UniProtKB">
        <authorList>
            <consortium name="EnsemblPlants"/>
        </authorList>
    </citation>
    <scope>IDENTIFICATION</scope>
</reference>
<keyword evidence="14" id="KW-1185">Reference proteome</keyword>
<dbReference type="InterPro" id="IPR017871">
    <property type="entry name" value="ABC_transporter-like_CS"/>
</dbReference>
<dbReference type="InterPro" id="IPR050835">
    <property type="entry name" value="ABC_transporter_sub-D"/>
</dbReference>